<dbReference type="EMBL" id="BARU01044840">
    <property type="protein sequence ID" value="GAH81870.1"/>
    <property type="molecule type" value="Genomic_DNA"/>
</dbReference>
<protein>
    <recommendedName>
        <fullName evidence="2">Molybdenum cofactor biosynthesis protein MoaE</fullName>
    </recommendedName>
</protein>
<dbReference type="SUPFAM" id="SSF54690">
    <property type="entry name" value="Molybdopterin synthase subunit MoaE"/>
    <property type="match status" value="1"/>
</dbReference>
<sequence length="75" mass="8556">IASEIRQKWQLNSIAICHRIGKLEVGDINLVIAVAATHRQEGFAACQYAIDQFKQRLPTRKKETYQDGSIWLEGE</sequence>
<dbReference type="Pfam" id="PF02391">
    <property type="entry name" value="MoaE"/>
    <property type="match status" value="1"/>
</dbReference>
<comment type="caution">
    <text evidence="1">The sequence shown here is derived from an EMBL/GenBank/DDBJ whole genome shotgun (WGS) entry which is preliminary data.</text>
</comment>
<dbReference type="CDD" id="cd00756">
    <property type="entry name" value="MoaE"/>
    <property type="match status" value="1"/>
</dbReference>
<dbReference type="Gene3D" id="3.90.1170.40">
    <property type="entry name" value="Molybdopterin biosynthesis MoaE subunit"/>
    <property type="match status" value="1"/>
</dbReference>
<evidence type="ECO:0000313" key="1">
    <source>
        <dbReference type="EMBL" id="GAH81870.1"/>
    </source>
</evidence>
<dbReference type="InterPro" id="IPR003448">
    <property type="entry name" value="Mopterin_biosynth_MoaE"/>
</dbReference>
<proteinExistence type="predicted"/>
<gene>
    <name evidence="1" type="ORF">S03H2_68250</name>
</gene>
<dbReference type="PANTHER" id="PTHR23404">
    <property type="entry name" value="MOLYBDOPTERIN SYNTHASE RELATED"/>
    <property type="match status" value="1"/>
</dbReference>
<dbReference type="InterPro" id="IPR036563">
    <property type="entry name" value="MoaE_sf"/>
</dbReference>
<accession>X1JK57</accession>
<dbReference type="AlphaFoldDB" id="X1JK57"/>
<reference evidence="1" key="1">
    <citation type="journal article" date="2014" name="Front. Microbiol.">
        <title>High frequency of phylogenetically diverse reductive dehalogenase-homologous genes in deep subseafloor sedimentary metagenomes.</title>
        <authorList>
            <person name="Kawai M."/>
            <person name="Futagami T."/>
            <person name="Toyoda A."/>
            <person name="Takaki Y."/>
            <person name="Nishi S."/>
            <person name="Hori S."/>
            <person name="Arai W."/>
            <person name="Tsubouchi T."/>
            <person name="Morono Y."/>
            <person name="Uchiyama I."/>
            <person name="Ito T."/>
            <person name="Fujiyama A."/>
            <person name="Inagaki F."/>
            <person name="Takami H."/>
        </authorList>
    </citation>
    <scope>NUCLEOTIDE SEQUENCE</scope>
    <source>
        <strain evidence="1">Expedition CK06-06</strain>
    </source>
</reference>
<organism evidence="1">
    <name type="scientific">marine sediment metagenome</name>
    <dbReference type="NCBI Taxonomy" id="412755"/>
    <lineage>
        <taxon>unclassified sequences</taxon>
        <taxon>metagenomes</taxon>
        <taxon>ecological metagenomes</taxon>
    </lineage>
</organism>
<name>X1JK57_9ZZZZ</name>
<dbReference type="GO" id="GO:0006777">
    <property type="term" value="P:Mo-molybdopterin cofactor biosynthetic process"/>
    <property type="evidence" value="ECO:0007669"/>
    <property type="project" value="InterPro"/>
</dbReference>
<evidence type="ECO:0008006" key="2">
    <source>
        <dbReference type="Google" id="ProtNLM"/>
    </source>
</evidence>
<feature type="non-terminal residue" evidence="1">
    <location>
        <position position="1"/>
    </location>
</feature>